<dbReference type="RefSeq" id="XP_013988582.2">
    <property type="nucleotide sequence ID" value="XM_014133107.2"/>
</dbReference>
<dbReference type="GeneID" id="106565707"/>
<keyword evidence="2" id="KW-0472">Membrane</keyword>
<gene>
    <name evidence="4" type="primary">LOC106565707</name>
</gene>
<proteinExistence type="predicted"/>
<name>A0A1S3LC96_SALSA</name>
<dbReference type="AlphaFoldDB" id="A0A1S3LC96"/>
<keyword evidence="2" id="KW-0812">Transmembrane</keyword>
<accession>A0A1S3LC96</accession>
<evidence type="ECO:0000256" key="1">
    <source>
        <dbReference type="SAM" id="MobiDB-lite"/>
    </source>
</evidence>
<evidence type="ECO:0000313" key="4">
    <source>
        <dbReference type="RefSeq" id="XP_013988582.2"/>
    </source>
</evidence>
<feature type="region of interest" description="Disordered" evidence="1">
    <location>
        <begin position="295"/>
        <end position="314"/>
    </location>
</feature>
<feature type="transmembrane region" description="Helical" evidence="2">
    <location>
        <begin position="421"/>
        <end position="441"/>
    </location>
</feature>
<keyword evidence="3" id="KW-1185">Reference proteome</keyword>
<protein>
    <submittedName>
        <fullName evidence="4">Uncharacterized protein isoform X1</fullName>
    </submittedName>
</protein>
<feature type="transmembrane region" description="Helical" evidence="2">
    <location>
        <begin position="129"/>
        <end position="150"/>
    </location>
</feature>
<feature type="transmembrane region" description="Helical" evidence="2">
    <location>
        <begin position="211"/>
        <end position="232"/>
    </location>
</feature>
<evidence type="ECO:0000256" key="2">
    <source>
        <dbReference type="SAM" id="Phobius"/>
    </source>
</evidence>
<dbReference type="KEGG" id="sasa:106565707"/>
<dbReference type="Proteomes" id="UP001652741">
    <property type="component" value="Chromosome ssa12"/>
</dbReference>
<organism evidence="3 4">
    <name type="scientific">Salmo salar</name>
    <name type="common">Atlantic salmon</name>
    <dbReference type="NCBI Taxonomy" id="8030"/>
    <lineage>
        <taxon>Eukaryota</taxon>
        <taxon>Metazoa</taxon>
        <taxon>Chordata</taxon>
        <taxon>Craniata</taxon>
        <taxon>Vertebrata</taxon>
        <taxon>Euteleostomi</taxon>
        <taxon>Actinopterygii</taxon>
        <taxon>Neopterygii</taxon>
        <taxon>Teleostei</taxon>
        <taxon>Protacanthopterygii</taxon>
        <taxon>Salmoniformes</taxon>
        <taxon>Salmonidae</taxon>
        <taxon>Salmoninae</taxon>
        <taxon>Salmo</taxon>
    </lineage>
</organism>
<evidence type="ECO:0000313" key="3">
    <source>
        <dbReference type="Proteomes" id="UP001652741"/>
    </source>
</evidence>
<feature type="transmembrane region" description="Helical" evidence="2">
    <location>
        <begin position="85"/>
        <end position="109"/>
    </location>
</feature>
<reference evidence="4" key="1">
    <citation type="submission" date="2025-08" db="UniProtKB">
        <authorList>
            <consortium name="RefSeq"/>
        </authorList>
    </citation>
    <scope>IDENTIFICATION</scope>
</reference>
<keyword evidence="2" id="KW-1133">Transmembrane helix</keyword>
<sequence length="465" mass="50864">MHTCPQTYPGQMRRECLKTSHGGRGEGRCTGRMRAVWLTPTCCTAGGSCVHSHGWCVRGSSCGVCVCKLACSLLFLPMVTASLSAVSFCCNCLLLFTDLIVTTFLVVLWFTEPWLPPFSMSTDVIALRFLLFLSYIYWAVLLMTTPLVAVETAMRLQWPQVYGGGAVDGVVDNPAPHGGVTLEVENWQSRDTDTQRGGRGDQDQGSCLSHILGFFCCLLVWAVCGICGGQGWRLEVPWVEVCLERTSSLTLCLPSLPNTVLLALGEPSWGLATVTLALLLVLTVGWGFLRRPLAHTETDPHTPTTTQTHKEEHGTDIQLPVQTLPAPRKAMKPVMSVASAPRFVDTETTWSRCSVHSPCSGNNMQLSLGHYGNAVLLSLEFLSADRLEGHKEKKGLGDIPLTGIVEEHTDRSQHGLGRFPCLGVNIMTGLMCLLTVCVLPLNLSVNILLIRHTETMLEWSLKILM</sequence>
<feature type="transmembrane region" description="Helical" evidence="2">
    <location>
        <begin position="269"/>
        <end position="289"/>
    </location>
</feature>